<evidence type="ECO:0000256" key="4">
    <source>
        <dbReference type="ARBA" id="ARBA00022694"/>
    </source>
</evidence>
<dbReference type="AlphaFoldDB" id="A0A813PX42"/>
<dbReference type="Proteomes" id="UP000663882">
    <property type="component" value="Unassembled WGS sequence"/>
</dbReference>
<evidence type="ECO:0000313" key="8">
    <source>
        <dbReference type="Proteomes" id="UP000663882"/>
    </source>
</evidence>
<dbReference type="Pfam" id="PF04189">
    <property type="entry name" value="Gcd10p"/>
    <property type="match status" value="1"/>
</dbReference>
<comment type="caution">
    <text evidence="7">The sequence shown here is derived from an EMBL/GenBank/DDBJ whole genome shotgun (WGS) entry which is preliminary data.</text>
</comment>
<dbReference type="EMBL" id="CAJNOO010000034">
    <property type="protein sequence ID" value="CAF0759251.1"/>
    <property type="molecule type" value="Genomic_DNA"/>
</dbReference>
<gene>
    <name evidence="7" type="ORF">RFH988_LOCUS1742</name>
</gene>
<dbReference type="OrthoDB" id="10254665at2759"/>
<dbReference type="GO" id="GO:0005634">
    <property type="term" value="C:nucleus"/>
    <property type="evidence" value="ECO:0007669"/>
    <property type="project" value="UniProtKB-SubCell"/>
</dbReference>
<proteinExistence type="inferred from homology"/>
<dbReference type="PANTHER" id="PTHR12945">
    <property type="entry name" value="TRANSLATION INITIATION FACTOR EIF3-RELATED"/>
    <property type="match status" value="1"/>
</dbReference>
<accession>A0A813PX42</accession>
<comment type="similarity">
    <text evidence="2">Belongs to the TRM6/GCD10 family.</text>
</comment>
<reference evidence="7" key="1">
    <citation type="submission" date="2021-02" db="EMBL/GenBank/DDBJ databases">
        <authorList>
            <person name="Nowell W R."/>
        </authorList>
    </citation>
    <scope>NUCLEOTIDE SEQUENCE</scope>
</reference>
<dbReference type="GO" id="GO:0031515">
    <property type="term" value="C:tRNA (m1A) methyltransferase complex"/>
    <property type="evidence" value="ECO:0007669"/>
    <property type="project" value="InterPro"/>
</dbReference>
<organism evidence="7 8">
    <name type="scientific">Rotaria sordida</name>
    <dbReference type="NCBI Taxonomy" id="392033"/>
    <lineage>
        <taxon>Eukaryota</taxon>
        <taxon>Metazoa</taxon>
        <taxon>Spiralia</taxon>
        <taxon>Gnathifera</taxon>
        <taxon>Rotifera</taxon>
        <taxon>Eurotatoria</taxon>
        <taxon>Bdelloidea</taxon>
        <taxon>Philodinida</taxon>
        <taxon>Philodinidae</taxon>
        <taxon>Rotaria</taxon>
    </lineage>
</organism>
<comment type="subcellular location">
    <subcellularLocation>
        <location evidence="1">Nucleus</location>
    </subcellularLocation>
</comment>
<dbReference type="GO" id="GO:0030488">
    <property type="term" value="P:tRNA methylation"/>
    <property type="evidence" value="ECO:0007669"/>
    <property type="project" value="InterPro"/>
</dbReference>
<keyword evidence="4" id="KW-0819">tRNA processing</keyword>
<dbReference type="InterPro" id="IPR017423">
    <property type="entry name" value="TRM6"/>
</dbReference>
<name>A0A813PX42_9BILA</name>
<dbReference type="PANTHER" id="PTHR12945:SF0">
    <property type="entry name" value="TRNA (ADENINE(58)-N(1))-METHYLTRANSFERASE NON-CATALYTIC SUBUNIT TRM6"/>
    <property type="match status" value="1"/>
</dbReference>
<keyword evidence="5" id="KW-0539">Nucleus</keyword>
<sequence length="420" mass="48083">MSTFKDGDHAVLTCHDRTKIVQIRKGRICRYRDSIFEISSVSSWTSLLCSYVYKYNPIFIDKNKIFLDHLIDQRDGSYFELKDKYLCNIDTNQAKKFIQTEDISSDNAGQDNRDLCDDGSVNQTLQHEEIEQLKSEGVSGQLIISQLVSKSATFEKKTAFSQQKYLNKKKKKYILIYRAWKPSIRLLCQAYTHDLQKILYLRRDTLAMLLSLSNISNGSNVAIVESCQGLILASVIQRCAGGNGFIFNLTPAGEKNSTSPCCDFMDFSNEYTTNVYTIPIENVGDLNTIERANQAKPIEKPTNEKTLQALERRQRRLDGLQLFEKTKLNSLIIASKYDSLSILQHLIDYLALSSHFVIYSQTVQNLLECYQFLKKRGCNIHVEIADSWLREYQILDERTHPFIRMSGASGYLLSGMIVQS</sequence>
<evidence type="ECO:0000256" key="1">
    <source>
        <dbReference type="ARBA" id="ARBA00004123"/>
    </source>
</evidence>
<evidence type="ECO:0000256" key="5">
    <source>
        <dbReference type="ARBA" id="ARBA00023242"/>
    </source>
</evidence>
<evidence type="ECO:0000256" key="3">
    <source>
        <dbReference type="ARBA" id="ARBA00021704"/>
    </source>
</evidence>
<evidence type="ECO:0000256" key="2">
    <source>
        <dbReference type="ARBA" id="ARBA00008320"/>
    </source>
</evidence>
<evidence type="ECO:0000313" key="7">
    <source>
        <dbReference type="EMBL" id="CAF0759251.1"/>
    </source>
</evidence>
<protein>
    <recommendedName>
        <fullName evidence="3">tRNA (adenine(58)-N(1))-methyltransferase non-catalytic subunit TRM6</fullName>
    </recommendedName>
    <alternativeName>
        <fullName evidence="6">tRNA(m1A58)-methyltransferase subunit TRM6</fullName>
    </alternativeName>
</protein>
<evidence type="ECO:0000256" key="6">
    <source>
        <dbReference type="ARBA" id="ARBA00032319"/>
    </source>
</evidence>